<dbReference type="eggNOG" id="COG2197">
    <property type="taxonomic scope" value="Bacteria"/>
</dbReference>
<reference evidence="5 6" key="1">
    <citation type="journal article" date="2016" name="PLoS ONE">
        <title>Complete Genome Sequence and Comparative Genomics of a Novel Myxobacterium Myxococcus hansupus.</title>
        <authorList>
            <person name="Sharma G."/>
            <person name="Narwani T."/>
            <person name="Subramanian S."/>
        </authorList>
    </citation>
    <scope>NUCLEOTIDE SEQUENCE [LARGE SCALE GENOMIC DNA]</scope>
    <source>
        <strain evidence="6">mixupus</strain>
    </source>
</reference>
<protein>
    <submittedName>
        <fullName evidence="5">Transcriptional regulator, LuxR family protein</fullName>
    </submittedName>
</protein>
<dbReference type="SUPFAM" id="SSF55781">
    <property type="entry name" value="GAF domain-like"/>
    <property type="match status" value="1"/>
</dbReference>
<organism evidence="5 6">
    <name type="scientific">Pseudomyxococcus hansupus</name>
    <dbReference type="NCBI Taxonomy" id="1297742"/>
    <lineage>
        <taxon>Bacteria</taxon>
        <taxon>Pseudomonadati</taxon>
        <taxon>Myxococcota</taxon>
        <taxon>Myxococcia</taxon>
        <taxon>Myxococcales</taxon>
        <taxon>Cystobacterineae</taxon>
        <taxon>Myxococcaceae</taxon>
        <taxon>Pseudomyxococcus</taxon>
    </lineage>
</organism>
<dbReference type="GO" id="GO:0003677">
    <property type="term" value="F:DNA binding"/>
    <property type="evidence" value="ECO:0007669"/>
    <property type="project" value="UniProtKB-KW"/>
</dbReference>
<evidence type="ECO:0000259" key="4">
    <source>
        <dbReference type="PROSITE" id="PS50043"/>
    </source>
</evidence>
<dbReference type="KEGG" id="mym:A176_003709"/>
<sequence>MFNPADFNARELMVRERVIEDLYSSLSIPMVLEASQASIRELVQADSHALCLMRTEPSLDFRWHVPGHRLPILEGYADIIKHDFFRDPIIARPGVPICDTQLLSRREYERTLIYQRSLELAPRFEHIMAALVPIRPGLVGALAFYRHERQPFDAKSNTALTSLIRHMSQSLANCQVYQDMTAGAQLLQELYQRKDSALILWEPPSREVFRSPHATILLERWFSPSDLHASGLPLVFHEKLDALVRMDADARLGKTLWVNNHPDGYRTCRFIELPAGDGPRQWALLLNEFPHAIPLPLHMQQALTSRELDIARGVLRNWSNGQIADDLKISGETVKTHVRNIFEKLGVDSRTDFLYQVAHLNRPV</sequence>
<dbReference type="InterPro" id="IPR000792">
    <property type="entry name" value="Tscrpt_reg_LuxR_C"/>
</dbReference>
<gene>
    <name evidence="5" type="ORF">A176_003709</name>
</gene>
<dbReference type="STRING" id="1297742.A176_003709"/>
<evidence type="ECO:0000313" key="5">
    <source>
        <dbReference type="EMBL" id="AKQ66797.1"/>
    </source>
</evidence>
<feature type="domain" description="HTH luxR-type" evidence="4">
    <location>
        <begin position="296"/>
        <end position="362"/>
    </location>
</feature>
<dbReference type="EMBL" id="CP012109">
    <property type="protein sequence ID" value="AKQ66797.1"/>
    <property type="molecule type" value="Genomic_DNA"/>
</dbReference>
<dbReference type="PATRIC" id="fig|1297742.4.peg.3744"/>
<dbReference type="RefSeq" id="WP_002637436.1">
    <property type="nucleotide sequence ID" value="NZ_CP012109.1"/>
</dbReference>
<dbReference type="PANTHER" id="PTHR44688:SF16">
    <property type="entry name" value="DNA-BINDING TRANSCRIPTIONAL ACTIVATOR DEVR_DOSR"/>
    <property type="match status" value="1"/>
</dbReference>
<accession>A0A0H4XF42</accession>
<dbReference type="InterPro" id="IPR016032">
    <property type="entry name" value="Sig_transdc_resp-reg_C-effctor"/>
</dbReference>
<evidence type="ECO:0000313" key="6">
    <source>
        <dbReference type="Proteomes" id="UP000009026"/>
    </source>
</evidence>
<dbReference type="InterPro" id="IPR029016">
    <property type="entry name" value="GAF-like_dom_sf"/>
</dbReference>
<dbReference type="InterPro" id="IPR036388">
    <property type="entry name" value="WH-like_DNA-bd_sf"/>
</dbReference>
<evidence type="ECO:0000256" key="2">
    <source>
        <dbReference type="ARBA" id="ARBA00023125"/>
    </source>
</evidence>
<evidence type="ECO:0000256" key="3">
    <source>
        <dbReference type="ARBA" id="ARBA00023163"/>
    </source>
</evidence>
<keyword evidence="3" id="KW-0804">Transcription</keyword>
<dbReference type="GO" id="GO:0006355">
    <property type="term" value="P:regulation of DNA-templated transcription"/>
    <property type="evidence" value="ECO:0007669"/>
    <property type="project" value="InterPro"/>
</dbReference>
<keyword evidence="6" id="KW-1185">Reference proteome</keyword>
<dbReference type="Gene3D" id="1.10.10.10">
    <property type="entry name" value="Winged helix-like DNA-binding domain superfamily/Winged helix DNA-binding domain"/>
    <property type="match status" value="1"/>
</dbReference>
<dbReference type="SUPFAM" id="SSF46894">
    <property type="entry name" value="C-terminal effector domain of the bipartite response regulators"/>
    <property type="match status" value="1"/>
</dbReference>
<name>A0A0H4XF42_9BACT</name>
<dbReference type="PROSITE" id="PS50043">
    <property type="entry name" value="HTH_LUXR_2"/>
    <property type="match status" value="1"/>
</dbReference>
<keyword evidence="2" id="KW-0238">DNA-binding</keyword>
<dbReference type="OrthoDB" id="5486937at2"/>
<dbReference type="eggNOG" id="COG2203">
    <property type="taxonomic scope" value="Bacteria"/>
</dbReference>
<dbReference type="SMART" id="SM00421">
    <property type="entry name" value="HTH_LUXR"/>
    <property type="match status" value="1"/>
</dbReference>
<evidence type="ECO:0000256" key="1">
    <source>
        <dbReference type="ARBA" id="ARBA00023015"/>
    </source>
</evidence>
<dbReference type="Pfam" id="PF00196">
    <property type="entry name" value="GerE"/>
    <property type="match status" value="1"/>
</dbReference>
<proteinExistence type="predicted"/>
<keyword evidence="1" id="KW-0805">Transcription regulation</keyword>
<dbReference type="PRINTS" id="PR00038">
    <property type="entry name" value="HTHLUXR"/>
</dbReference>
<dbReference type="Proteomes" id="UP000009026">
    <property type="component" value="Chromosome"/>
</dbReference>
<dbReference type="AlphaFoldDB" id="A0A0H4XF42"/>
<dbReference type="CDD" id="cd06170">
    <property type="entry name" value="LuxR_C_like"/>
    <property type="match status" value="1"/>
</dbReference>
<dbReference type="Gene3D" id="3.30.450.40">
    <property type="match status" value="1"/>
</dbReference>
<dbReference type="PANTHER" id="PTHR44688">
    <property type="entry name" value="DNA-BINDING TRANSCRIPTIONAL ACTIVATOR DEVR_DOSR"/>
    <property type="match status" value="1"/>
</dbReference>